<keyword evidence="1" id="KW-1133">Transmembrane helix</keyword>
<name>A0A0A9EFA6_ARUDO</name>
<accession>A0A0A9EFA6</accession>
<dbReference type="EMBL" id="GBRH01201350">
    <property type="protein sequence ID" value="JAD96545.1"/>
    <property type="molecule type" value="Transcribed_RNA"/>
</dbReference>
<evidence type="ECO:0000313" key="2">
    <source>
        <dbReference type="EMBL" id="JAD96545.1"/>
    </source>
</evidence>
<keyword evidence="1" id="KW-0472">Membrane</keyword>
<reference evidence="2" key="1">
    <citation type="submission" date="2014-09" db="EMBL/GenBank/DDBJ databases">
        <authorList>
            <person name="Magalhaes I.L.F."/>
            <person name="Oliveira U."/>
            <person name="Santos F.R."/>
            <person name="Vidigal T.H.D.A."/>
            <person name="Brescovit A.D."/>
            <person name="Santos A.J."/>
        </authorList>
    </citation>
    <scope>NUCLEOTIDE SEQUENCE</scope>
    <source>
        <tissue evidence="2">Shoot tissue taken approximately 20 cm above the soil surface</tissue>
    </source>
</reference>
<sequence>MQRNVHKLQLFAMRTNEQVAYLGSVLHLLLSILVCFPDVVT</sequence>
<dbReference type="AlphaFoldDB" id="A0A0A9EFA6"/>
<proteinExistence type="predicted"/>
<keyword evidence="1" id="KW-0812">Transmembrane</keyword>
<reference evidence="2" key="2">
    <citation type="journal article" date="2015" name="Data Brief">
        <title>Shoot transcriptome of the giant reed, Arundo donax.</title>
        <authorList>
            <person name="Barrero R.A."/>
            <person name="Guerrero F.D."/>
            <person name="Moolhuijzen P."/>
            <person name="Goolsby J.A."/>
            <person name="Tidwell J."/>
            <person name="Bellgard S.E."/>
            <person name="Bellgard M.I."/>
        </authorList>
    </citation>
    <scope>NUCLEOTIDE SEQUENCE</scope>
    <source>
        <tissue evidence="2">Shoot tissue taken approximately 20 cm above the soil surface</tissue>
    </source>
</reference>
<evidence type="ECO:0000256" key="1">
    <source>
        <dbReference type="SAM" id="Phobius"/>
    </source>
</evidence>
<organism evidence="2">
    <name type="scientific">Arundo donax</name>
    <name type="common">Giant reed</name>
    <name type="synonym">Donax arundinaceus</name>
    <dbReference type="NCBI Taxonomy" id="35708"/>
    <lineage>
        <taxon>Eukaryota</taxon>
        <taxon>Viridiplantae</taxon>
        <taxon>Streptophyta</taxon>
        <taxon>Embryophyta</taxon>
        <taxon>Tracheophyta</taxon>
        <taxon>Spermatophyta</taxon>
        <taxon>Magnoliopsida</taxon>
        <taxon>Liliopsida</taxon>
        <taxon>Poales</taxon>
        <taxon>Poaceae</taxon>
        <taxon>PACMAD clade</taxon>
        <taxon>Arundinoideae</taxon>
        <taxon>Arundineae</taxon>
        <taxon>Arundo</taxon>
    </lineage>
</organism>
<protein>
    <submittedName>
        <fullName evidence="2">Uncharacterized protein</fullName>
    </submittedName>
</protein>
<feature type="transmembrane region" description="Helical" evidence="1">
    <location>
        <begin position="20"/>
        <end position="40"/>
    </location>
</feature>